<gene>
    <name evidence="2" type="ORF">EII10_02805</name>
</gene>
<proteinExistence type="predicted"/>
<comment type="caution">
    <text evidence="2">The sequence shown here is derived from an EMBL/GenBank/DDBJ whole genome shotgun (WGS) entry which is preliminary data.</text>
</comment>
<dbReference type="Gene3D" id="1.25.40.10">
    <property type="entry name" value="Tetratricopeptide repeat domain"/>
    <property type="match status" value="1"/>
</dbReference>
<keyword evidence="3" id="KW-1185">Reference proteome</keyword>
<name>A0A3P1V9L6_9ACTO</name>
<dbReference type="Proteomes" id="UP000271272">
    <property type="component" value="Unassembled WGS sequence"/>
</dbReference>
<evidence type="ECO:0008006" key="4">
    <source>
        <dbReference type="Google" id="ProtNLM"/>
    </source>
</evidence>
<dbReference type="InterPro" id="IPR011990">
    <property type="entry name" value="TPR-like_helical_dom_sf"/>
</dbReference>
<dbReference type="RefSeq" id="WP_185731977.1">
    <property type="nucleotide sequence ID" value="NZ_RQZC01000002.1"/>
</dbReference>
<accession>A0A3P1V9L6</accession>
<dbReference type="AlphaFoldDB" id="A0A3P1V9L6"/>
<protein>
    <recommendedName>
        <fullName evidence="4">Tetratricopeptide repeat protein</fullName>
    </recommendedName>
</protein>
<evidence type="ECO:0000313" key="2">
    <source>
        <dbReference type="EMBL" id="RRD30357.1"/>
    </source>
</evidence>
<organism evidence="2 3">
    <name type="scientific">Actinomyces bowdenii</name>
    <dbReference type="NCBI Taxonomy" id="131109"/>
    <lineage>
        <taxon>Bacteria</taxon>
        <taxon>Bacillati</taxon>
        <taxon>Actinomycetota</taxon>
        <taxon>Actinomycetes</taxon>
        <taxon>Actinomycetales</taxon>
        <taxon>Actinomycetaceae</taxon>
        <taxon>Actinomyces</taxon>
    </lineage>
</organism>
<feature type="region of interest" description="Disordered" evidence="1">
    <location>
        <begin position="380"/>
        <end position="411"/>
    </location>
</feature>
<dbReference type="EMBL" id="RQZC01000002">
    <property type="protein sequence ID" value="RRD30357.1"/>
    <property type="molecule type" value="Genomic_DNA"/>
</dbReference>
<sequence>MTVLPGVSIDEAWSDLRRHLEWTPGEGTVVFIAVDSLSDAQDLRERAELWARRARVPWSCAPQESSVAAWLRTHLPTPGVLWVELREEGARLPALHALNEMRSRLAHPGSGCLVLSGPVILLEQAPREAIDLWSIRSFAHVVSRRRVATDPSSLDITDRMGDGQAPQALSEGRYRSTWRISLPEEMRSPEAAVLMRRIERVRQLLGNDPLAARTLLESAPDRESDLARVLEGLVRAEIAGLLDDVVSVERLLLRAMEEAEAFPPAFRWQVDDAGWEIATAFGALDAAMRAAQGRMTVSRELVGVLGTPEARRDLSVSLNKVGGVAQARGLWQEAGAAYEESLELRRELARTQGTPTSYNDLLLSLDSSIRVAEAQGESERAAALRDERAEVEEMLGAAPAEASESGPLENR</sequence>
<reference evidence="2 3" key="1">
    <citation type="submission" date="2018-11" db="EMBL/GenBank/DDBJ databases">
        <title>Genomes From Bacteria Associated with the Canine Oral Cavity: a Test Case for Automated Genome-Based Taxonomic Assignment.</title>
        <authorList>
            <person name="Coil D.A."/>
            <person name="Jospin G."/>
            <person name="Darling A.E."/>
            <person name="Wallis C."/>
            <person name="Davis I.J."/>
            <person name="Harris S."/>
            <person name="Eisen J.A."/>
            <person name="Holcombe L.J."/>
            <person name="O'Flynn C."/>
        </authorList>
    </citation>
    <scope>NUCLEOTIDE SEQUENCE [LARGE SCALE GENOMIC DNA]</scope>
    <source>
        <strain evidence="2 3">OH5050</strain>
    </source>
</reference>
<evidence type="ECO:0000256" key="1">
    <source>
        <dbReference type="SAM" id="MobiDB-lite"/>
    </source>
</evidence>
<evidence type="ECO:0000313" key="3">
    <source>
        <dbReference type="Proteomes" id="UP000271272"/>
    </source>
</evidence>